<keyword evidence="1" id="KW-0805">Transcription regulation</keyword>
<evidence type="ECO:0000256" key="1">
    <source>
        <dbReference type="ARBA" id="ARBA00023015"/>
    </source>
</evidence>
<evidence type="ECO:0000259" key="5">
    <source>
        <dbReference type="PROSITE" id="PS50977"/>
    </source>
</evidence>
<accession>A0A5A7S3Q7</accession>
<organism evidence="6 7">
    <name type="scientific">Antrihabitans cavernicola</name>
    <dbReference type="NCBI Taxonomy" id="2495913"/>
    <lineage>
        <taxon>Bacteria</taxon>
        <taxon>Bacillati</taxon>
        <taxon>Actinomycetota</taxon>
        <taxon>Actinomycetes</taxon>
        <taxon>Mycobacteriales</taxon>
        <taxon>Nocardiaceae</taxon>
        <taxon>Antrihabitans</taxon>
    </lineage>
</organism>
<name>A0A5A7S3Q7_9NOCA</name>
<dbReference type="Gene3D" id="1.10.357.10">
    <property type="entry name" value="Tetracycline Repressor, domain 2"/>
    <property type="match status" value="1"/>
</dbReference>
<dbReference type="PANTHER" id="PTHR30055">
    <property type="entry name" value="HTH-TYPE TRANSCRIPTIONAL REGULATOR RUTR"/>
    <property type="match status" value="1"/>
</dbReference>
<evidence type="ECO:0000313" key="6">
    <source>
        <dbReference type="EMBL" id="KAA0017395.1"/>
    </source>
</evidence>
<dbReference type="SUPFAM" id="SSF46689">
    <property type="entry name" value="Homeodomain-like"/>
    <property type="match status" value="1"/>
</dbReference>
<evidence type="ECO:0000313" key="7">
    <source>
        <dbReference type="Proteomes" id="UP000322244"/>
    </source>
</evidence>
<dbReference type="InterPro" id="IPR023772">
    <property type="entry name" value="DNA-bd_HTH_TetR-type_CS"/>
</dbReference>
<proteinExistence type="predicted"/>
<gene>
    <name evidence="6" type="ORF">FOY51_25195</name>
</gene>
<dbReference type="EMBL" id="VLNY01000022">
    <property type="protein sequence ID" value="KAA0017395.1"/>
    <property type="molecule type" value="Genomic_DNA"/>
</dbReference>
<dbReference type="AlphaFoldDB" id="A0A5A7S3Q7"/>
<evidence type="ECO:0000256" key="2">
    <source>
        <dbReference type="ARBA" id="ARBA00023125"/>
    </source>
</evidence>
<evidence type="ECO:0000256" key="4">
    <source>
        <dbReference type="PROSITE-ProRule" id="PRU00335"/>
    </source>
</evidence>
<feature type="DNA-binding region" description="H-T-H motif" evidence="4">
    <location>
        <begin position="33"/>
        <end position="52"/>
    </location>
</feature>
<evidence type="ECO:0000256" key="3">
    <source>
        <dbReference type="ARBA" id="ARBA00023163"/>
    </source>
</evidence>
<dbReference type="GO" id="GO:0003700">
    <property type="term" value="F:DNA-binding transcription factor activity"/>
    <property type="evidence" value="ECO:0007669"/>
    <property type="project" value="TreeGrafter"/>
</dbReference>
<dbReference type="InterPro" id="IPR001647">
    <property type="entry name" value="HTH_TetR"/>
</dbReference>
<dbReference type="PRINTS" id="PR00455">
    <property type="entry name" value="HTHTETR"/>
</dbReference>
<keyword evidence="7" id="KW-1185">Reference proteome</keyword>
<dbReference type="GO" id="GO:0000976">
    <property type="term" value="F:transcription cis-regulatory region binding"/>
    <property type="evidence" value="ECO:0007669"/>
    <property type="project" value="TreeGrafter"/>
</dbReference>
<sequence>MQTSRARQAEDTRARVLATARRLIAEHGYDATSLQQIADDMGVTKANVYYYFRTKDAILEALLAPMVAGLDRLLDRVEGLADQQQRVTTLTTGFVDEVVRAFRALGHLGLGDPGMRRNVAITRTIDDQFERALRLLFGETPTPDQIAAYAMNSDLAPALRRLQSLPDDQLRDTLVRHCLRNLRGVM</sequence>
<reference evidence="6 7" key="1">
    <citation type="submission" date="2019-07" db="EMBL/GenBank/DDBJ databases">
        <title>Rhodococcus cavernicolus sp. nov., isolated from a cave.</title>
        <authorList>
            <person name="Lee S.D."/>
        </authorList>
    </citation>
    <scope>NUCLEOTIDE SEQUENCE [LARGE SCALE GENOMIC DNA]</scope>
    <source>
        <strain evidence="6 7">C1-24</strain>
    </source>
</reference>
<feature type="domain" description="HTH tetR-type" evidence="5">
    <location>
        <begin position="10"/>
        <end position="70"/>
    </location>
</feature>
<dbReference type="InterPro" id="IPR009057">
    <property type="entry name" value="Homeodomain-like_sf"/>
</dbReference>
<comment type="caution">
    <text evidence="6">The sequence shown here is derived from an EMBL/GenBank/DDBJ whole genome shotgun (WGS) entry which is preliminary data.</text>
</comment>
<dbReference type="InterPro" id="IPR050109">
    <property type="entry name" value="HTH-type_TetR-like_transc_reg"/>
</dbReference>
<keyword evidence="2 4" id="KW-0238">DNA-binding</keyword>
<dbReference type="PANTHER" id="PTHR30055:SF234">
    <property type="entry name" value="HTH-TYPE TRANSCRIPTIONAL REGULATOR BETI"/>
    <property type="match status" value="1"/>
</dbReference>
<dbReference type="Proteomes" id="UP000322244">
    <property type="component" value="Unassembled WGS sequence"/>
</dbReference>
<dbReference type="PROSITE" id="PS50977">
    <property type="entry name" value="HTH_TETR_2"/>
    <property type="match status" value="1"/>
</dbReference>
<dbReference type="RefSeq" id="WP_149433025.1">
    <property type="nucleotide sequence ID" value="NZ_VLNY01000022.1"/>
</dbReference>
<dbReference type="PROSITE" id="PS01081">
    <property type="entry name" value="HTH_TETR_1"/>
    <property type="match status" value="1"/>
</dbReference>
<dbReference type="OrthoDB" id="9811084at2"/>
<keyword evidence="3" id="KW-0804">Transcription</keyword>
<dbReference type="Pfam" id="PF00440">
    <property type="entry name" value="TetR_N"/>
    <property type="match status" value="1"/>
</dbReference>
<protein>
    <submittedName>
        <fullName evidence="6">TetR/AcrR family transcriptional regulator</fullName>
    </submittedName>
</protein>